<evidence type="ECO:0000259" key="1">
    <source>
        <dbReference type="Pfam" id="PF03466"/>
    </source>
</evidence>
<protein>
    <submittedName>
        <fullName evidence="2">LysR family transcriptional regulator</fullName>
    </submittedName>
</protein>
<feature type="domain" description="LysR substrate-binding" evidence="1">
    <location>
        <begin position="1"/>
        <end position="75"/>
    </location>
</feature>
<dbReference type="AlphaFoldDB" id="A0A0X1T7N7"/>
<dbReference type="Proteomes" id="UP000063229">
    <property type="component" value="Chromosome"/>
</dbReference>
<gene>
    <name evidence="2" type="ORF">AWM79_23710</name>
</gene>
<name>A0A0X1T7N7_PSEAA</name>
<reference evidence="2 3" key="1">
    <citation type="submission" date="2016-01" db="EMBL/GenBank/DDBJ databases">
        <authorList>
            <person name="McClelland M."/>
            <person name="Jain A."/>
            <person name="Saraogi P."/>
            <person name="Mendelson R."/>
            <person name="Westerman R."/>
            <person name="SanMiguel P."/>
            <person name="Csonka L."/>
        </authorList>
    </citation>
    <scope>NUCLEOTIDE SEQUENCE [LARGE SCALE GENOMIC DNA]</scope>
    <source>
        <strain evidence="2 3">NCPPB 2472</strain>
    </source>
</reference>
<sequence length="87" mass="9293">MTANAYEAAMAAAVSGVGIMSTGLWSCKAELESGVLIRVLENWDMGDIKLYALFPAGAASKTVARSFVTHLVSEFQKQEQSGKAWPP</sequence>
<dbReference type="SUPFAM" id="SSF53850">
    <property type="entry name" value="Periplasmic binding protein-like II"/>
    <property type="match status" value="1"/>
</dbReference>
<dbReference type="Pfam" id="PF03466">
    <property type="entry name" value="LysR_substrate"/>
    <property type="match status" value="1"/>
</dbReference>
<organism evidence="2 3">
    <name type="scientific">Pseudomonas agarici</name>
    <dbReference type="NCBI Taxonomy" id="46677"/>
    <lineage>
        <taxon>Bacteria</taxon>
        <taxon>Pseudomonadati</taxon>
        <taxon>Pseudomonadota</taxon>
        <taxon>Gammaproteobacteria</taxon>
        <taxon>Pseudomonadales</taxon>
        <taxon>Pseudomonadaceae</taxon>
        <taxon>Pseudomonas</taxon>
    </lineage>
</organism>
<evidence type="ECO:0000313" key="3">
    <source>
        <dbReference type="Proteomes" id="UP000063229"/>
    </source>
</evidence>
<accession>A0A0X1T7N7</accession>
<dbReference type="InterPro" id="IPR005119">
    <property type="entry name" value="LysR_subst-bd"/>
</dbReference>
<proteinExistence type="predicted"/>
<dbReference type="EMBL" id="CP014135">
    <property type="protein sequence ID" value="AMB88116.1"/>
    <property type="molecule type" value="Genomic_DNA"/>
</dbReference>
<dbReference type="KEGG" id="pagb:AWM79_23710"/>
<evidence type="ECO:0000313" key="2">
    <source>
        <dbReference type="EMBL" id="AMB88116.1"/>
    </source>
</evidence>
<keyword evidence="3" id="KW-1185">Reference proteome</keyword>
<dbReference type="Gene3D" id="3.40.190.290">
    <property type="match status" value="1"/>
</dbReference>